<gene>
    <name evidence="3" type="ORF">CQW23_03398</name>
</gene>
<comment type="cofactor">
    <cofactor evidence="1">
        <name>FAD</name>
        <dbReference type="ChEBI" id="CHEBI:57692"/>
    </cofactor>
</comment>
<dbReference type="InterPro" id="IPR016167">
    <property type="entry name" value="FAD-bd_PCMH_sub1"/>
</dbReference>
<dbReference type="Proteomes" id="UP000224567">
    <property type="component" value="Unassembled WGS sequence"/>
</dbReference>
<dbReference type="SUPFAM" id="SSF56176">
    <property type="entry name" value="FAD-binding/transporter-associated domain-like"/>
    <property type="match status" value="1"/>
</dbReference>
<keyword evidence="4" id="KW-1185">Reference proteome</keyword>
<dbReference type="Gene3D" id="3.30.43.10">
    <property type="entry name" value="Uridine Diphospho-n-acetylenolpyruvylglucosamine Reductase, domain 2"/>
    <property type="match status" value="1"/>
</dbReference>
<dbReference type="InterPro" id="IPR016169">
    <property type="entry name" value="FAD-bd_PCMH_sub2"/>
</dbReference>
<dbReference type="InterPro" id="IPR016166">
    <property type="entry name" value="FAD-bd_PCMH"/>
</dbReference>
<dbReference type="AlphaFoldDB" id="A0A2G2XBM9"/>
<organism evidence="3 4">
    <name type="scientific">Capsicum baccatum</name>
    <name type="common">Peruvian pepper</name>
    <dbReference type="NCBI Taxonomy" id="33114"/>
    <lineage>
        <taxon>Eukaryota</taxon>
        <taxon>Viridiplantae</taxon>
        <taxon>Streptophyta</taxon>
        <taxon>Embryophyta</taxon>
        <taxon>Tracheophyta</taxon>
        <taxon>Spermatophyta</taxon>
        <taxon>Magnoliopsida</taxon>
        <taxon>eudicotyledons</taxon>
        <taxon>Gunneridae</taxon>
        <taxon>Pentapetalae</taxon>
        <taxon>asterids</taxon>
        <taxon>lamiids</taxon>
        <taxon>Solanales</taxon>
        <taxon>Solanaceae</taxon>
        <taxon>Solanoideae</taxon>
        <taxon>Capsiceae</taxon>
        <taxon>Capsicum</taxon>
    </lineage>
</organism>
<dbReference type="OrthoDB" id="407275at2759"/>
<evidence type="ECO:0000259" key="2">
    <source>
        <dbReference type="PROSITE" id="PS51387"/>
    </source>
</evidence>
<dbReference type="InterPro" id="IPR036318">
    <property type="entry name" value="FAD-bd_PCMH-like_sf"/>
</dbReference>
<protein>
    <recommendedName>
        <fullName evidence="2">FAD-binding PCMH-type domain-containing protein</fullName>
    </recommendedName>
</protein>
<dbReference type="PANTHER" id="PTHR32448">
    <property type="entry name" value="OS08G0158400 PROTEIN"/>
    <property type="match status" value="1"/>
</dbReference>
<dbReference type="Gene3D" id="3.40.462.20">
    <property type="match status" value="1"/>
</dbReference>
<dbReference type="STRING" id="33114.A0A2G2XBM9"/>
<dbReference type="PROSITE" id="PS51387">
    <property type="entry name" value="FAD_PCMH"/>
    <property type="match status" value="1"/>
</dbReference>
<dbReference type="Pfam" id="PF01565">
    <property type="entry name" value="FAD_binding_4"/>
    <property type="match status" value="1"/>
</dbReference>
<dbReference type="EMBL" id="MLFT02000002">
    <property type="protein sequence ID" value="PHT54912.1"/>
    <property type="molecule type" value="Genomic_DNA"/>
</dbReference>
<accession>A0A2G2XBM9</accession>
<name>A0A2G2XBM9_CAPBA</name>
<evidence type="ECO:0000256" key="1">
    <source>
        <dbReference type="ARBA" id="ARBA00001974"/>
    </source>
</evidence>
<sequence>MLAKLPTYTGIISIHNARFNNSNIPKPHYIIVPENKEQVRAAMICCKSSGFETRIRSGGHDYEGLPYISYKPFCLVDRSSLRKIDIDMQEKTAWIETGATLGELYYNIANKSNTLDFPAGTCPSVGVGGHISGDGQGPLMRKHGLAADNVLDAIIINVNGTILNRRGMGEDLFLAIRGGGAASFGVVLSWKLRLVEVPPVVTLFTVARTACPKMANTSKGNPRGAFRTRRHLQRLMTRKFPEVNLTTKDCQEMSWINQQSG</sequence>
<evidence type="ECO:0000313" key="4">
    <source>
        <dbReference type="Proteomes" id="UP000224567"/>
    </source>
</evidence>
<dbReference type="Gene3D" id="3.30.465.10">
    <property type="match status" value="1"/>
</dbReference>
<reference evidence="4" key="2">
    <citation type="journal article" date="2017" name="J. Anim. Genet.">
        <title>Multiple reference genome sequences of hot pepper reveal the massive evolution of plant disease resistance genes by retroduplication.</title>
        <authorList>
            <person name="Kim S."/>
            <person name="Park J."/>
            <person name="Yeom S.-I."/>
            <person name="Kim Y.-M."/>
            <person name="Seo E."/>
            <person name="Kim K.-T."/>
            <person name="Kim M.-S."/>
            <person name="Lee J.M."/>
            <person name="Cheong K."/>
            <person name="Shin H.-S."/>
            <person name="Kim S.-B."/>
            <person name="Han K."/>
            <person name="Lee J."/>
            <person name="Park M."/>
            <person name="Lee H.-A."/>
            <person name="Lee H.-Y."/>
            <person name="Lee Y."/>
            <person name="Oh S."/>
            <person name="Lee J.H."/>
            <person name="Choi E."/>
            <person name="Choi E."/>
            <person name="Lee S.E."/>
            <person name="Jeon J."/>
            <person name="Kim H."/>
            <person name="Choi G."/>
            <person name="Song H."/>
            <person name="Lee J."/>
            <person name="Lee S.-C."/>
            <person name="Kwon J.-K."/>
            <person name="Lee H.-Y."/>
            <person name="Koo N."/>
            <person name="Hong Y."/>
            <person name="Kim R.W."/>
            <person name="Kang W.-H."/>
            <person name="Huh J.H."/>
            <person name="Kang B.-C."/>
            <person name="Yang T.-J."/>
            <person name="Lee Y.-H."/>
            <person name="Bennetzen J.L."/>
            <person name="Choi D."/>
        </authorList>
    </citation>
    <scope>NUCLEOTIDE SEQUENCE [LARGE SCALE GENOMIC DNA]</scope>
    <source>
        <strain evidence="4">cv. PBC81</strain>
    </source>
</reference>
<dbReference type="GO" id="GO:0071949">
    <property type="term" value="F:FAD binding"/>
    <property type="evidence" value="ECO:0007669"/>
    <property type="project" value="InterPro"/>
</dbReference>
<comment type="caution">
    <text evidence="3">The sequence shown here is derived from an EMBL/GenBank/DDBJ whole genome shotgun (WGS) entry which is preliminary data.</text>
</comment>
<reference evidence="3 4" key="1">
    <citation type="journal article" date="2017" name="Genome Biol.">
        <title>New reference genome sequences of hot pepper reveal the massive evolution of plant disease-resistance genes by retroduplication.</title>
        <authorList>
            <person name="Kim S."/>
            <person name="Park J."/>
            <person name="Yeom S.I."/>
            <person name="Kim Y.M."/>
            <person name="Seo E."/>
            <person name="Kim K.T."/>
            <person name="Kim M.S."/>
            <person name="Lee J.M."/>
            <person name="Cheong K."/>
            <person name="Shin H.S."/>
            <person name="Kim S.B."/>
            <person name="Han K."/>
            <person name="Lee J."/>
            <person name="Park M."/>
            <person name="Lee H.A."/>
            <person name="Lee H.Y."/>
            <person name="Lee Y."/>
            <person name="Oh S."/>
            <person name="Lee J.H."/>
            <person name="Choi E."/>
            <person name="Choi E."/>
            <person name="Lee S.E."/>
            <person name="Jeon J."/>
            <person name="Kim H."/>
            <person name="Choi G."/>
            <person name="Song H."/>
            <person name="Lee J."/>
            <person name="Lee S.C."/>
            <person name="Kwon J.K."/>
            <person name="Lee H.Y."/>
            <person name="Koo N."/>
            <person name="Hong Y."/>
            <person name="Kim R.W."/>
            <person name="Kang W.H."/>
            <person name="Huh J.H."/>
            <person name="Kang B.C."/>
            <person name="Yang T.J."/>
            <person name="Lee Y.H."/>
            <person name="Bennetzen J.L."/>
            <person name="Choi D."/>
        </authorList>
    </citation>
    <scope>NUCLEOTIDE SEQUENCE [LARGE SCALE GENOMIC DNA]</scope>
    <source>
        <strain evidence="4">cv. PBC81</strain>
    </source>
</reference>
<evidence type="ECO:0000313" key="3">
    <source>
        <dbReference type="EMBL" id="PHT54912.1"/>
    </source>
</evidence>
<feature type="domain" description="FAD-binding PCMH-type" evidence="2">
    <location>
        <begin position="23"/>
        <end position="197"/>
    </location>
</feature>
<dbReference type="InterPro" id="IPR006094">
    <property type="entry name" value="Oxid_FAD_bind_N"/>
</dbReference>
<proteinExistence type="predicted"/>